<evidence type="ECO:0000313" key="1">
    <source>
        <dbReference type="EMBL" id="KAJ7200179.1"/>
    </source>
</evidence>
<dbReference type="EMBL" id="JARJCW010000064">
    <property type="protein sequence ID" value="KAJ7200179.1"/>
    <property type="molecule type" value="Genomic_DNA"/>
</dbReference>
<name>A0AAD6Y930_9AGAR</name>
<accession>A0AAD6Y930</accession>
<sequence>RIVSVTCDNATSNDTMIDELKLLLPYFRGKEDRTRCMAHVINLVAKSLLKMFE</sequence>
<dbReference type="Proteomes" id="UP001219525">
    <property type="component" value="Unassembled WGS sequence"/>
</dbReference>
<evidence type="ECO:0000313" key="2">
    <source>
        <dbReference type="Proteomes" id="UP001219525"/>
    </source>
</evidence>
<feature type="non-terminal residue" evidence="1">
    <location>
        <position position="53"/>
    </location>
</feature>
<organism evidence="1 2">
    <name type="scientific">Mycena pura</name>
    <dbReference type="NCBI Taxonomy" id="153505"/>
    <lineage>
        <taxon>Eukaryota</taxon>
        <taxon>Fungi</taxon>
        <taxon>Dikarya</taxon>
        <taxon>Basidiomycota</taxon>
        <taxon>Agaricomycotina</taxon>
        <taxon>Agaricomycetes</taxon>
        <taxon>Agaricomycetidae</taxon>
        <taxon>Agaricales</taxon>
        <taxon>Marasmiineae</taxon>
        <taxon>Mycenaceae</taxon>
        <taxon>Mycena</taxon>
    </lineage>
</organism>
<comment type="caution">
    <text evidence="1">The sequence shown here is derived from an EMBL/GenBank/DDBJ whole genome shotgun (WGS) entry which is preliminary data.</text>
</comment>
<keyword evidence="2" id="KW-1185">Reference proteome</keyword>
<proteinExistence type="predicted"/>
<protein>
    <submittedName>
        <fullName evidence="1">Uncharacterized protein</fullName>
    </submittedName>
</protein>
<dbReference type="AlphaFoldDB" id="A0AAD6Y930"/>
<feature type="non-terminal residue" evidence="1">
    <location>
        <position position="1"/>
    </location>
</feature>
<reference evidence="1" key="1">
    <citation type="submission" date="2023-03" db="EMBL/GenBank/DDBJ databases">
        <title>Massive genome expansion in bonnet fungi (Mycena s.s.) driven by repeated elements and novel gene families across ecological guilds.</title>
        <authorList>
            <consortium name="Lawrence Berkeley National Laboratory"/>
            <person name="Harder C.B."/>
            <person name="Miyauchi S."/>
            <person name="Viragh M."/>
            <person name="Kuo A."/>
            <person name="Thoen E."/>
            <person name="Andreopoulos B."/>
            <person name="Lu D."/>
            <person name="Skrede I."/>
            <person name="Drula E."/>
            <person name="Henrissat B."/>
            <person name="Morin E."/>
            <person name="Kohler A."/>
            <person name="Barry K."/>
            <person name="LaButti K."/>
            <person name="Morin E."/>
            <person name="Salamov A."/>
            <person name="Lipzen A."/>
            <person name="Mereny Z."/>
            <person name="Hegedus B."/>
            <person name="Baldrian P."/>
            <person name="Stursova M."/>
            <person name="Weitz H."/>
            <person name="Taylor A."/>
            <person name="Grigoriev I.V."/>
            <person name="Nagy L.G."/>
            <person name="Martin F."/>
            <person name="Kauserud H."/>
        </authorList>
    </citation>
    <scope>NUCLEOTIDE SEQUENCE</scope>
    <source>
        <strain evidence="1">9144</strain>
    </source>
</reference>
<gene>
    <name evidence="1" type="ORF">GGX14DRAFT_301164</name>
</gene>